<dbReference type="SUPFAM" id="SSF48452">
    <property type="entry name" value="TPR-like"/>
    <property type="match status" value="1"/>
</dbReference>
<accession>A0ABW4FEG6</accession>
<protein>
    <submittedName>
        <fullName evidence="2">Tetratricopeptide repeat protein</fullName>
    </submittedName>
</protein>
<name>A0ABW4FEG6_9PSEU</name>
<gene>
    <name evidence="2" type="ORF">ACFSCY_02705</name>
</gene>
<comment type="caution">
    <text evidence="2">The sequence shown here is derived from an EMBL/GenBank/DDBJ whole genome shotgun (WGS) entry which is preliminary data.</text>
</comment>
<organism evidence="2 3">
    <name type="scientific">Pseudonocardia aurantiaca</name>
    <dbReference type="NCBI Taxonomy" id="75290"/>
    <lineage>
        <taxon>Bacteria</taxon>
        <taxon>Bacillati</taxon>
        <taxon>Actinomycetota</taxon>
        <taxon>Actinomycetes</taxon>
        <taxon>Pseudonocardiales</taxon>
        <taxon>Pseudonocardiaceae</taxon>
        <taxon>Pseudonocardia</taxon>
    </lineage>
</organism>
<dbReference type="Gene3D" id="1.25.40.10">
    <property type="entry name" value="Tetratricopeptide repeat domain"/>
    <property type="match status" value="1"/>
</dbReference>
<dbReference type="InterPro" id="IPR011990">
    <property type="entry name" value="TPR-like_helical_dom_sf"/>
</dbReference>
<keyword evidence="3" id="KW-1185">Reference proteome</keyword>
<proteinExistence type="predicted"/>
<evidence type="ECO:0000313" key="3">
    <source>
        <dbReference type="Proteomes" id="UP001597145"/>
    </source>
</evidence>
<dbReference type="EMBL" id="JBHUCP010000002">
    <property type="protein sequence ID" value="MFD1528342.1"/>
    <property type="molecule type" value="Genomic_DNA"/>
</dbReference>
<dbReference type="Pfam" id="PF13432">
    <property type="entry name" value="TPR_16"/>
    <property type="match status" value="1"/>
</dbReference>
<dbReference type="Proteomes" id="UP001597145">
    <property type="component" value="Unassembled WGS sequence"/>
</dbReference>
<feature type="repeat" description="TPR" evidence="1">
    <location>
        <begin position="71"/>
        <end position="104"/>
    </location>
</feature>
<sequence>MNEIERYRMAEGFLELGKPLEALDLLEPIADQLHDTAGGQLLIGRAYYHSAQLNRAQQALERAVELAPTDAYARFVLGRTMQRQNRHTEAGAHFRVAAALDPNPEFCEHRDTHARMHPAAA</sequence>
<evidence type="ECO:0000313" key="2">
    <source>
        <dbReference type="EMBL" id="MFD1528342.1"/>
    </source>
</evidence>
<feature type="repeat" description="TPR" evidence="1">
    <location>
        <begin position="37"/>
        <end position="70"/>
    </location>
</feature>
<dbReference type="InterPro" id="IPR019734">
    <property type="entry name" value="TPR_rpt"/>
</dbReference>
<dbReference type="RefSeq" id="WP_343988482.1">
    <property type="nucleotide sequence ID" value="NZ_BAAAJG010000029.1"/>
</dbReference>
<evidence type="ECO:0000256" key="1">
    <source>
        <dbReference type="PROSITE-ProRule" id="PRU00339"/>
    </source>
</evidence>
<keyword evidence="1" id="KW-0802">TPR repeat</keyword>
<reference evidence="3" key="1">
    <citation type="journal article" date="2019" name="Int. J. Syst. Evol. Microbiol.">
        <title>The Global Catalogue of Microorganisms (GCM) 10K type strain sequencing project: providing services to taxonomists for standard genome sequencing and annotation.</title>
        <authorList>
            <consortium name="The Broad Institute Genomics Platform"/>
            <consortium name="The Broad Institute Genome Sequencing Center for Infectious Disease"/>
            <person name="Wu L."/>
            <person name="Ma J."/>
        </authorList>
    </citation>
    <scope>NUCLEOTIDE SEQUENCE [LARGE SCALE GENOMIC DNA]</scope>
    <source>
        <strain evidence="3">JCM 12165</strain>
    </source>
</reference>
<dbReference type="PROSITE" id="PS50005">
    <property type="entry name" value="TPR"/>
    <property type="match status" value="2"/>
</dbReference>